<accession>A0AAP0K3L2</accession>
<evidence type="ECO:0000259" key="1">
    <source>
        <dbReference type="Pfam" id="PF21029"/>
    </source>
</evidence>
<proteinExistence type="predicted"/>
<gene>
    <name evidence="2" type="ORF">Sjap_004477</name>
</gene>
<dbReference type="PANTHER" id="PTHR12897:SF4">
    <property type="entry name" value="REGULATOR OF MON1-CCZ1 COMPLEX"/>
    <property type="match status" value="1"/>
</dbReference>
<dbReference type="InterPro" id="IPR040371">
    <property type="entry name" value="RMC1"/>
</dbReference>
<feature type="domain" description="Regulator of MON1-CCZ1 complex N-terminal" evidence="1">
    <location>
        <begin position="41"/>
        <end position="104"/>
    </location>
</feature>
<dbReference type="AlphaFoldDB" id="A0AAP0K3L2"/>
<dbReference type="GO" id="GO:0031902">
    <property type="term" value="C:late endosome membrane"/>
    <property type="evidence" value="ECO:0007669"/>
    <property type="project" value="TreeGrafter"/>
</dbReference>
<keyword evidence="3" id="KW-1185">Reference proteome</keyword>
<reference evidence="2 3" key="1">
    <citation type="submission" date="2024-01" db="EMBL/GenBank/DDBJ databases">
        <title>Genome assemblies of Stephania.</title>
        <authorList>
            <person name="Yang L."/>
        </authorList>
    </citation>
    <scope>NUCLEOTIDE SEQUENCE [LARGE SCALE GENOMIC DNA]</scope>
    <source>
        <strain evidence="2">QJT</strain>
        <tissue evidence="2">Leaf</tissue>
    </source>
</reference>
<dbReference type="PANTHER" id="PTHR12897">
    <property type="entry name" value="COLON CANCER-ASSOCIATED PROTEIN MIC1"/>
    <property type="match status" value="1"/>
</dbReference>
<sequence length="105" mass="11246">MLGKASSSKAASSVSDSGALSHVYIQHPPLRCSVLGARGLYFDDGNKLLLSLMVDQVYAWKTAPYSPYTTPSVDGIGEGSVLSIHYSLDGKVIIGIQRSNHEIHL</sequence>
<protein>
    <recommendedName>
        <fullName evidence="1">Regulator of MON1-CCZ1 complex N-terminal domain-containing protein</fullName>
    </recommendedName>
</protein>
<dbReference type="EMBL" id="JBBNAE010000002">
    <property type="protein sequence ID" value="KAK9144574.1"/>
    <property type="molecule type" value="Genomic_DNA"/>
</dbReference>
<evidence type="ECO:0000313" key="2">
    <source>
        <dbReference type="EMBL" id="KAK9144574.1"/>
    </source>
</evidence>
<dbReference type="InterPro" id="IPR049040">
    <property type="entry name" value="RMC1_N"/>
</dbReference>
<dbReference type="Pfam" id="PF21029">
    <property type="entry name" value="RMC1_N"/>
    <property type="match status" value="1"/>
</dbReference>
<dbReference type="GO" id="GO:0005765">
    <property type="term" value="C:lysosomal membrane"/>
    <property type="evidence" value="ECO:0007669"/>
    <property type="project" value="TreeGrafter"/>
</dbReference>
<evidence type="ECO:0000313" key="3">
    <source>
        <dbReference type="Proteomes" id="UP001417504"/>
    </source>
</evidence>
<dbReference type="GO" id="GO:0010506">
    <property type="term" value="P:regulation of autophagy"/>
    <property type="evidence" value="ECO:0007669"/>
    <property type="project" value="InterPro"/>
</dbReference>
<dbReference type="Proteomes" id="UP001417504">
    <property type="component" value="Unassembled WGS sequence"/>
</dbReference>
<name>A0AAP0K3L2_9MAGN</name>
<comment type="caution">
    <text evidence="2">The sequence shown here is derived from an EMBL/GenBank/DDBJ whole genome shotgun (WGS) entry which is preliminary data.</text>
</comment>
<organism evidence="2 3">
    <name type="scientific">Stephania japonica</name>
    <dbReference type="NCBI Taxonomy" id="461633"/>
    <lineage>
        <taxon>Eukaryota</taxon>
        <taxon>Viridiplantae</taxon>
        <taxon>Streptophyta</taxon>
        <taxon>Embryophyta</taxon>
        <taxon>Tracheophyta</taxon>
        <taxon>Spermatophyta</taxon>
        <taxon>Magnoliopsida</taxon>
        <taxon>Ranunculales</taxon>
        <taxon>Menispermaceae</taxon>
        <taxon>Menispermoideae</taxon>
        <taxon>Cissampelideae</taxon>
        <taxon>Stephania</taxon>
    </lineage>
</organism>
<dbReference type="GO" id="GO:0035658">
    <property type="term" value="C:Mon1-Ccz1 complex"/>
    <property type="evidence" value="ECO:0007669"/>
    <property type="project" value="InterPro"/>
</dbReference>